<accession>A0A7X5LV39</accession>
<name>A0A7X5LV39_ACIBA</name>
<protein>
    <submittedName>
        <fullName evidence="1">Integrase</fullName>
    </submittedName>
</protein>
<sequence length="265" mass="30649">MKAGSELEFNAKKYPKSIKGLETRVFDYSEKTIIRYTNVWKKLLKQYGLEDQVLVNPEYTLETVVNNLISEYGNNELRNSTFRHYRSALIHRMGVILSEQKRDGEKLVALPKLARLFESLKAVEATDDKKQPNRSSSSKLKYFPKDLYEFVLGSSFNLNRSNLGLMLKLFIEANTMIGLRPVEWQSLRLACDVEERCLSLVVDNAKNTQGRANGDIRILNMIEPDPIKLKNQLRAILGFKRLLDLELEARARKFLTERSRETNET</sequence>
<evidence type="ECO:0000313" key="2">
    <source>
        <dbReference type="Proteomes" id="UP000470018"/>
    </source>
</evidence>
<evidence type="ECO:0000313" key="1">
    <source>
        <dbReference type="EMBL" id="NDW42147.1"/>
    </source>
</evidence>
<dbReference type="EMBL" id="JAAGTY010000015">
    <property type="protein sequence ID" value="NDW42147.1"/>
    <property type="molecule type" value="Genomic_DNA"/>
</dbReference>
<dbReference type="AlphaFoldDB" id="A0A7X5LV39"/>
<comment type="caution">
    <text evidence="1">The sequence shown here is derived from an EMBL/GenBank/DDBJ whole genome shotgun (WGS) entry which is preliminary data.</text>
</comment>
<gene>
    <name evidence="1" type="ORF">G3N53_13805</name>
</gene>
<organism evidence="1 2">
    <name type="scientific">Acinetobacter baumannii</name>
    <dbReference type="NCBI Taxonomy" id="470"/>
    <lineage>
        <taxon>Bacteria</taxon>
        <taxon>Pseudomonadati</taxon>
        <taxon>Pseudomonadota</taxon>
        <taxon>Gammaproteobacteria</taxon>
        <taxon>Moraxellales</taxon>
        <taxon>Moraxellaceae</taxon>
        <taxon>Acinetobacter</taxon>
        <taxon>Acinetobacter calcoaceticus/baumannii complex</taxon>
    </lineage>
</organism>
<dbReference type="Proteomes" id="UP000470018">
    <property type="component" value="Unassembled WGS sequence"/>
</dbReference>
<feature type="non-terminal residue" evidence="1">
    <location>
        <position position="265"/>
    </location>
</feature>
<proteinExistence type="predicted"/>
<reference evidence="1 2" key="1">
    <citation type="submission" date="2020-02" db="EMBL/GenBank/DDBJ databases">
        <title>Whole genome shot-gun sequencing of clinical Carbapenem resistant A. baumannii.</title>
        <authorList>
            <person name="Veeraraghavan B."/>
            <person name="Mathur P."/>
            <person name="Vijayakumar S."/>
            <person name="Vasudevan K."/>
            <person name="Lincy M."/>
            <person name="Kirubananthan A."/>
        </authorList>
    </citation>
    <scope>NUCLEOTIDE SEQUENCE [LARGE SCALE GENOMIC DNA]</scope>
    <source>
        <strain evidence="1 2">SP816</strain>
    </source>
</reference>